<comment type="caution">
    <text evidence="3">The sequence shown here is derived from an EMBL/GenBank/DDBJ whole genome shotgun (WGS) entry which is preliminary data.</text>
</comment>
<feature type="transmembrane region" description="Helical" evidence="2">
    <location>
        <begin position="470"/>
        <end position="491"/>
    </location>
</feature>
<keyword evidence="2" id="KW-0812">Transmembrane</keyword>
<dbReference type="AlphaFoldDB" id="A0A9N8DL37"/>
<accession>A0A9N8DL37</accession>
<dbReference type="Pfam" id="PF05721">
    <property type="entry name" value="PhyH"/>
    <property type="match status" value="1"/>
</dbReference>
<feature type="transmembrane region" description="Helical" evidence="2">
    <location>
        <begin position="432"/>
        <end position="450"/>
    </location>
</feature>
<sequence length="818" mass="90809">MGEDSISSDRKNPTVSSTTSTTTIRRRVVRKRIVSAKAAGPQSGGEPLTLPSWLKVLFQILLVEIPLSLLFGCFLLTNALLYLYSTVWFPRMQMHSWTPERAERELTHYDVSCDAASVVTTNQTLSLLLPPTSSPRDRVATVRKHGAGWITNLFNDDSVSRSTLQQFRSFALKKNQIVGNNENTGNVDVVGVIENDHRWSFAFGVDEDPSIAPLLEAIGRHTILQSTLEGLLGPNPALVELSTITAEAGAVAQGWHVDTTQQGDSLQYANTFSDLYSLLIPVQDTAATMGPTAICAGTQYCSHSTGCDEWGFSPLQQQLDNGTIIWKAGDGLLFNSHLHHQGTAHTGGPTRVAMVLSFVSSRNNNLLPPLAAGYVIPWTYMGFTHQDLAHASTTMAPPRNLWRSLGWTSQKSGWDYFSFCIGHMGNTRDPPLVVLMPFIKHLPLLLVGQANFHDTLSPWQVFVLDTLWRVWAAFLICTVLGCWGYLYMLLNTMHPAGTMNGSTPRKAGMGTVLVRLVILNGGMVALALLFVQQYTQDAINTSTTTTIHVSTTAFTEEYIQSLASPQALDVMMGPHFLDDAFQWIPGNRQWHAAAQDFLPWYLAAFPSSFSNAMVDSVLEQAITTGQGATHRVMMQNQYADWVELTNTQAREQTRVWMHRLLLSTTTAPSSISRHPCRIRTLARSALCNTFLNLDALFSPPQTNMAASQQQSANPKPSTWRRRRLLLSLVPPKDSCSRSTALQPCKEKEQSLRKTTFEVGEVVEARINSKTRKWLRATVIEKSHGTSYMVRFEVDLPEYRLEDPLPASQLRRIKSGTQS</sequence>
<protein>
    <submittedName>
        <fullName evidence="3">Uncharacterized protein</fullName>
    </submittedName>
</protein>
<name>A0A9N8DL37_9STRA</name>
<feature type="transmembrane region" description="Helical" evidence="2">
    <location>
        <begin position="56"/>
        <end position="84"/>
    </location>
</feature>
<evidence type="ECO:0000313" key="3">
    <source>
        <dbReference type="EMBL" id="CAB9504652.1"/>
    </source>
</evidence>
<keyword evidence="2" id="KW-1133">Transmembrane helix</keyword>
<evidence type="ECO:0000256" key="2">
    <source>
        <dbReference type="SAM" id="Phobius"/>
    </source>
</evidence>
<evidence type="ECO:0000256" key="1">
    <source>
        <dbReference type="SAM" id="MobiDB-lite"/>
    </source>
</evidence>
<feature type="region of interest" description="Disordered" evidence="1">
    <location>
        <begin position="1"/>
        <end position="23"/>
    </location>
</feature>
<feature type="transmembrane region" description="Helical" evidence="2">
    <location>
        <begin position="512"/>
        <end position="531"/>
    </location>
</feature>
<reference evidence="3" key="1">
    <citation type="submission" date="2020-06" db="EMBL/GenBank/DDBJ databases">
        <authorList>
            <consortium name="Plant Systems Biology data submission"/>
        </authorList>
    </citation>
    <scope>NUCLEOTIDE SEQUENCE</scope>
    <source>
        <strain evidence="3">D6</strain>
    </source>
</reference>
<dbReference type="OrthoDB" id="43557at2759"/>
<keyword evidence="4" id="KW-1185">Reference proteome</keyword>
<dbReference type="Proteomes" id="UP001153069">
    <property type="component" value="Unassembled WGS sequence"/>
</dbReference>
<proteinExistence type="predicted"/>
<dbReference type="PANTHER" id="PTHR37563:SF2">
    <property type="entry name" value="PHYTANOYL-COA DIOXYGENASE FAMILY PROTEIN (AFU_ORTHOLOGUE AFUA_2G03330)"/>
    <property type="match status" value="1"/>
</dbReference>
<evidence type="ECO:0000313" key="4">
    <source>
        <dbReference type="Proteomes" id="UP001153069"/>
    </source>
</evidence>
<feature type="compositionally biased region" description="Low complexity" evidence="1">
    <location>
        <begin position="14"/>
        <end position="23"/>
    </location>
</feature>
<gene>
    <name evidence="3" type="ORF">SEMRO_204_G085860.1</name>
</gene>
<dbReference type="InterPro" id="IPR008775">
    <property type="entry name" value="Phytyl_CoA_dOase-like"/>
</dbReference>
<dbReference type="EMBL" id="CAICTM010000203">
    <property type="protein sequence ID" value="CAB9504652.1"/>
    <property type="molecule type" value="Genomic_DNA"/>
</dbReference>
<dbReference type="PANTHER" id="PTHR37563">
    <property type="entry name" value="PHYTANOYL-COA DIOXYGENASE FAMILY PROTEIN (AFU_ORTHOLOGUE AFUA_2G03330)"/>
    <property type="match status" value="1"/>
</dbReference>
<organism evidence="3 4">
    <name type="scientific">Seminavis robusta</name>
    <dbReference type="NCBI Taxonomy" id="568900"/>
    <lineage>
        <taxon>Eukaryota</taxon>
        <taxon>Sar</taxon>
        <taxon>Stramenopiles</taxon>
        <taxon>Ochrophyta</taxon>
        <taxon>Bacillariophyta</taxon>
        <taxon>Bacillariophyceae</taxon>
        <taxon>Bacillariophycidae</taxon>
        <taxon>Naviculales</taxon>
        <taxon>Naviculaceae</taxon>
        <taxon>Seminavis</taxon>
    </lineage>
</organism>
<dbReference type="Gene3D" id="2.60.120.620">
    <property type="entry name" value="q2cbj1_9rhob like domain"/>
    <property type="match status" value="1"/>
</dbReference>
<keyword evidence="2" id="KW-0472">Membrane</keyword>
<dbReference type="SUPFAM" id="SSF51197">
    <property type="entry name" value="Clavaminate synthase-like"/>
    <property type="match status" value="1"/>
</dbReference>
<dbReference type="Gene3D" id="2.30.30.140">
    <property type="match status" value="1"/>
</dbReference>
<dbReference type="InterPro" id="IPR051961">
    <property type="entry name" value="Fungal_Metabolite_Diox"/>
</dbReference>